<dbReference type="Pfam" id="PF01584">
    <property type="entry name" value="CheW"/>
    <property type="match status" value="1"/>
</dbReference>
<dbReference type="InterPro" id="IPR036890">
    <property type="entry name" value="HATPase_C_sf"/>
</dbReference>
<evidence type="ECO:0000256" key="9">
    <source>
        <dbReference type="SAM" id="Coils"/>
    </source>
</evidence>
<dbReference type="PROSITE" id="PS50109">
    <property type="entry name" value="HIS_KIN"/>
    <property type="match status" value="1"/>
</dbReference>
<dbReference type="Gene3D" id="3.30.565.10">
    <property type="entry name" value="Histidine kinase-like ATPase, C-terminal domain"/>
    <property type="match status" value="1"/>
</dbReference>
<dbReference type="PROSITE" id="PS50894">
    <property type="entry name" value="HPT"/>
    <property type="match status" value="3"/>
</dbReference>
<evidence type="ECO:0000256" key="5">
    <source>
        <dbReference type="ARBA" id="ARBA00022777"/>
    </source>
</evidence>
<feature type="coiled-coil region" evidence="9">
    <location>
        <begin position="1532"/>
        <end position="1566"/>
    </location>
</feature>
<dbReference type="Gene3D" id="1.20.120.160">
    <property type="entry name" value="HPT domain"/>
    <property type="match status" value="3"/>
</dbReference>
<dbReference type="Pfam" id="PF01627">
    <property type="entry name" value="Hpt"/>
    <property type="match status" value="3"/>
</dbReference>
<feature type="modified residue" description="Phosphohistidine" evidence="7">
    <location>
        <position position="1143"/>
    </location>
</feature>
<keyword evidence="4" id="KW-0808">Transferase</keyword>
<dbReference type="InterPro" id="IPR002545">
    <property type="entry name" value="CheW-lke_dom"/>
</dbReference>
<dbReference type="EMBL" id="CP097636">
    <property type="protein sequence ID" value="URI09349.1"/>
    <property type="molecule type" value="Genomic_DNA"/>
</dbReference>
<feature type="modified residue" description="4-aspartylphosphate" evidence="8">
    <location>
        <position position="2039"/>
    </location>
</feature>
<proteinExistence type="predicted"/>
<keyword evidence="9" id="KW-0175">Coiled coil</keyword>
<feature type="domain" description="HPt" evidence="13">
    <location>
        <begin position="725"/>
        <end position="829"/>
    </location>
</feature>
<evidence type="ECO:0000313" key="15">
    <source>
        <dbReference type="Proteomes" id="UP001056201"/>
    </source>
</evidence>
<name>A0ABY4S8M8_AQUTE</name>
<feature type="region of interest" description="Disordered" evidence="10">
    <location>
        <begin position="1049"/>
        <end position="1068"/>
    </location>
</feature>
<dbReference type="InterPro" id="IPR011006">
    <property type="entry name" value="CheY-like_superfamily"/>
</dbReference>
<evidence type="ECO:0000259" key="13">
    <source>
        <dbReference type="PROSITE" id="PS50894"/>
    </source>
</evidence>
<dbReference type="RefSeq" id="WP_250197578.1">
    <property type="nucleotide sequence ID" value="NZ_CP097636.1"/>
</dbReference>
<protein>
    <recommendedName>
        <fullName evidence="2">histidine kinase</fullName>
        <ecNumber evidence="2">2.7.13.3</ecNumber>
    </recommendedName>
</protein>
<dbReference type="InterPro" id="IPR008207">
    <property type="entry name" value="Sig_transdc_His_kin_Hpt_dom"/>
</dbReference>
<keyword evidence="15" id="KW-1185">Reference proteome</keyword>
<comment type="catalytic activity">
    <reaction evidence="1">
        <text>ATP + protein L-histidine = ADP + protein N-phospho-L-histidine.</text>
        <dbReference type="EC" id="2.7.13.3"/>
    </reaction>
</comment>
<evidence type="ECO:0000313" key="14">
    <source>
        <dbReference type="EMBL" id="URI09349.1"/>
    </source>
</evidence>
<dbReference type="SMART" id="SM00448">
    <property type="entry name" value="REC"/>
    <property type="match status" value="1"/>
</dbReference>
<reference evidence="14" key="1">
    <citation type="submission" date="2022-05" db="EMBL/GenBank/DDBJ databases">
        <title>An RpoN-dependent PEP-CTERM gene is involved in floc formation of an Aquincola tertiaricarbonis strain.</title>
        <authorList>
            <person name="Qiu D."/>
            <person name="Xia M."/>
        </authorList>
    </citation>
    <scope>NUCLEOTIDE SEQUENCE</scope>
    <source>
        <strain evidence="14">RN12</strain>
    </source>
</reference>
<evidence type="ECO:0000256" key="2">
    <source>
        <dbReference type="ARBA" id="ARBA00012438"/>
    </source>
</evidence>
<keyword evidence="6" id="KW-0902">Two-component regulatory system</keyword>
<keyword evidence="5" id="KW-0418">Kinase</keyword>
<evidence type="ECO:0000256" key="7">
    <source>
        <dbReference type="PROSITE-ProRule" id="PRU00110"/>
    </source>
</evidence>
<feature type="domain" description="Response regulatory" evidence="12">
    <location>
        <begin position="1990"/>
        <end position="2106"/>
    </location>
</feature>
<evidence type="ECO:0000256" key="6">
    <source>
        <dbReference type="ARBA" id="ARBA00023012"/>
    </source>
</evidence>
<dbReference type="InterPro" id="IPR036061">
    <property type="entry name" value="CheW-like_dom_sf"/>
</dbReference>
<dbReference type="SMART" id="SM00260">
    <property type="entry name" value="CheW"/>
    <property type="match status" value="1"/>
</dbReference>
<dbReference type="SMART" id="SM00073">
    <property type="entry name" value="HPT"/>
    <property type="match status" value="2"/>
</dbReference>
<evidence type="ECO:0000256" key="10">
    <source>
        <dbReference type="SAM" id="MobiDB-lite"/>
    </source>
</evidence>
<dbReference type="InterPro" id="IPR037006">
    <property type="entry name" value="CheA-like_homodim_sf"/>
</dbReference>
<dbReference type="InterPro" id="IPR036641">
    <property type="entry name" value="HPT_dom_sf"/>
</dbReference>
<feature type="domain" description="HPt" evidence="13">
    <location>
        <begin position="1284"/>
        <end position="1397"/>
    </location>
</feature>
<dbReference type="Gene3D" id="1.10.287.560">
    <property type="entry name" value="Histidine kinase CheA-like, homodimeric domain"/>
    <property type="match status" value="1"/>
</dbReference>
<dbReference type="SUPFAM" id="SSF52172">
    <property type="entry name" value="CheY-like"/>
    <property type="match status" value="1"/>
</dbReference>
<gene>
    <name evidence="14" type="ORF">MW290_27675</name>
</gene>
<dbReference type="InterPro" id="IPR058661">
    <property type="entry name" value="FimL_2nd"/>
</dbReference>
<dbReference type="InterPro" id="IPR005467">
    <property type="entry name" value="His_kinase_dom"/>
</dbReference>
<feature type="modified residue" description="Phosphohistidine" evidence="7">
    <location>
        <position position="1331"/>
    </location>
</feature>
<dbReference type="EC" id="2.7.13.3" evidence="2"/>
<organism evidence="14 15">
    <name type="scientific">Aquincola tertiaricarbonis</name>
    <dbReference type="NCBI Taxonomy" id="391953"/>
    <lineage>
        <taxon>Bacteria</taxon>
        <taxon>Pseudomonadati</taxon>
        <taxon>Pseudomonadota</taxon>
        <taxon>Betaproteobacteria</taxon>
        <taxon>Burkholderiales</taxon>
        <taxon>Sphaerotilaceae</taxon>
        <taxon>Aquincola</taxon>
    </lineage>
</organism>
<dbReference type="SMART" id="SM00387">
    <property type="entry name" value="HATPase_c"/>
    <property type="match status" value="1"/>
</dbReference>
<dbReference type="Gene3D" id="2.30.30.40">
    <property type="entry name" value="SH3 Domains"/>
    <property type="match status" value="1"/>
</dbReference>
<dbReference type="PANTHER" id="PTHR43395">
    <property type="entry name" value="SENSOR HISTIDINE KINASE CHEA"/>
    <property type="match status" value="1"/>
</dbReference>
<dbReference type="SUPFAM" id="SSF55874">
    <property type="entry name" value="ATPase domain of HSP90 chaperone/DNA topoisomerase II/histidine kinase"/>
    <property type="match status" value="1"/>
</dbReference>
<feature type="compositionally biased region" description="Pro residues" evidence="10">
    <location>
        <begin position="1052"/>
        <end position="1067"/>
    </location>
</feature>
<feature type="region of interest" description="Disordered" evidence="10">
    <location>
        <begin position="600"/>
        <end position="628"/>
    </location>
</feature>
<evidence type="ECO:0000256" key="1">
    <source>
        <dbReference type="ARBA" id="ARBA00000085"/>
    </source>
</evidence>
<feature type="modified residue" description="Phosphohistidine" evidence="7">
    <location>
        <position position="772"/>
    </location>
</feature>
<dbReference type="Pfam" id="PF26379">
    <property type="entry name" value="FimL_2nd"/>
    <property type="match status" value="1"/>
</dbReference>
<dbReference type="InterPro" id="IPR004358">
    <property type="entry name" value="Sig_transdc_His_kin-like_C"/>
</dbReference>
<dbReference type="Gene3D" id="3.40.50.2300">
    <property type="match status" value="1"/>
</dbReference>
<dbReference type="SUPFAM" id="SSF47226">
    <property type="entry name" value="Histidine-containing phosphotransfer domain, HPT domain"/>
    <property type="match status" value="3"/>
</dbReference>
<dbReference type="Proteomes" id="UP001056201">
    <property type="component" value="Chromosome 2"/>
</dbReference>
<dbReference type="InterPro" id="IPR051315">
    <property type="entry name" value="Bact_Chemotaxis_CheA"/>
</dbReference>
<dbReference type="InterPro" id="IPR003594">
    <property type="entry name" value="HATPase_dom"/>
</dbReference>
<dbReference type="PROSITE" id="PS50110">
    <property type="entry name" value="RESPONSE_REGULATORY"/>
    <property type="match status" value="1"/>
</dbReference>
<evidence type="ECO:0000259" key="12">
    <source>
        <dbReference type="PROSITE" id="PS50110"/>
    </source>
</evidence>
<feature type="domain" description="HPt" evidence="13">
    <location>
        <begin position="1097"/>
        <end position="1199"/>
    </location>
</feature>
<dbReference type="InterPro" id="IPR004105">
    <property type="entry name" value="CheA-like_dim"/>
</dbReference>
<dbReference type="PANTHER" id="PTHR43395:SF8">
    <property type="entry name" value="HISTIDINE KINASE"/>
    <property type="match status" value="1"/>
</dbReference>
<evidence type="ECO:0000256" key="3">
    <source>
        <dbReference type="ARBA" id="ARBA00022553"/>
    </source>
</evidence>
<feature type="domain" description="Histidine kinase" evidence="11">
    <location>
        <begin position="1590"/>
        <end position="1823"/>
    </location>
</feature>
<dbReference type="Pfam" id="PF00072">
    <property type="entry name" value="Response_reg"/>
    <property type="match status" value="1"/>
</dbReference>
<evidence type="ECO:0000256" key="4">
    <source>
        <dbReference type="ARBA" id="ARBA00022679"/>
    </source>
</evidence>
<dbReference type="PRINTS" id="PR00344">
    <property type="entry name" value="BCTRLSENSOR"/>
</dbReference>
<feature type="region of interest" description="Disordered" evidence="10">
    <location>
        <begin position="1397"/>
        <end position="1448"/>
    </location>
</feature>
<sequence length="2122" mass="225282">MSAAMLPSAPLSRDHTEDLTALSWVHEELRRSLETAHKLLRRHLKEAALAGDAATGDPSLTRQAQQHLHQGVGALELIGLPSAALLLRASEAALAQLLRQRKLSAAAVDTLEFASFALLDYLHRLLGGKPVSPLLLFPQYRAVQELAGAERVHPADLWPLEWRWRELPADASAQPRPLDADARAEVELQTLALMRQPEGAAAQRLSDLFAGLGAGSRHLHVATLWKLAGAFFEAQGHRLLRTDMHTKRMASRLLAQLRAGERNPESLTQGEVVQRLAHDLLFFCAQSLDGATNAPRLAAVQAAWSLPAEPAVDYESSRLGRFDPAWVSQARKRVAVARDAWSAVAGGELHRLGGIGELFALVGESLRRLFPGGERLAAALHDAVAGTADSGQAPPAGLAMEVATSVLYVDAALEDADFDRPDEIERVQRLAERIAAARGGAAAQPLAPWMEALYRRVSDRQTMGSVVQELRAALGESEKQIDLFFRAPQATEPLVPVPGQLQAMRGVLSVLGFDQASQAVLRMRDDVDLLLQGGVAEAAQPPLFDRLAANLGMLGFLIDMLSVQPQVAKSLFAFDADSGLLRSTVGSGVAHRMAAPAVPEAEAAPMPDLVPEPLPTPAEPPAPVLPELPALPELSLDLPLDLAPDPVLDPLPVATAAPEPLPTVDAVDEAPLSLLLPELDPETTAAMPSVPEPAEAPLDLALPPLSAEPATPVAVATPAAPEPAAQEEDDELREVFLEEARDVLSGAAEALQGLAVQRDDIGRLTTLRRAFHTLKGSGRMVGLNDFGEAAWAAEQLYNARLAGAPHADDDLLGLTGELLDYLGDWVQAVADRRDGGHAPQPVQQAADAMRLQGLREPLFLPAAPGTGSLALAGEAPEDLSGPVPLIDAGGQSEYGALEGVLTEPLDRRPPWVLPVSAPAQAGPAEPPAADIADISDTPDTAALLAAVPDLPSADALDLDFGLDFGSPAPAPAADAAALPPAPQPLFEPLMTSPMPLLPVLADDPSAAADRPTAPEPEPQPEPRLEADAPLPEPEVSMLVDAWPDFHLGEAPAPAPLAPAPFDEPAPAPFDELAAAEPAAPELPPAPTPPDEFKHIGELQVPLALFNIFLAEADEQSRRLGIELAEWALELHRPVGETAVALAHSLAGNSATVGFGELSQLARLLEHALAHSQVLGQGDGPTSRLFNEASDEIRQLLHQFAAGFLRSPSASLVERLQACEQALAAAAAPMFQELPPDSGTGTLPGVLDSGLGGATALVPLTPAPPLEPPHATALALDDEDGIDAVDAVDAELWPIFEEEAQELLPQLAARLRDWAQQPEDPAGPAACMRTLHTLKGGARLAGAMRLGEMAHRLETAIEHLLARPSLQRSDVEALEARVDAINTTFEALQRGEPLSEALQAPAGTPEEAPQETPEEAPPPFLSLADEPADMPADPSGQDAWPPLDADLPPAAEATPVVADALPEAAPAPATAEPPPIDWSRFTDPALQPTPVPEAPLPVPVQQAPVRVRAALLDRLVNHAGEVSITRSRIDTELVTMKHSLGDLTENLERLRRQLRDLELQAETQISSRIEAAKASQTFDPLEMDRFTRFQELTRMMAESVNDVATVQRSLQRSLQTAEDEIAAQGRLTRDLQDGLLRTRMVEFEGIADRLYRVVRQASKETGKQVRLDIVGGAIEVDRGVLDRMTGAFEHLLRNGVVHGIEAAELRSQRGKDPVGRITISLSHAGNEVGVEVRDDGGGLDLLGLRERGVAQGLVAPQAQLSDAELAQLVFAPGLTTAAEVTELAGRGVGMDVVRSEVLAMGGRIETATSWGEGTSFRLVLPLTTAVTQVVMLRAGELTVAVPAPLVEAVRRVPADEVAAAYASSHYPVGEQLLPFFWLGGLLHGSARGSDASATQSLVVIRSAQQRVVLHVDDVVGNHEVVVKNLGAQLSRLPGLVGVTLLASGSPTLIYNPVALASLYGEGAQAAAREAQPAEGQAAPRQPVASAPQAPLVLVVDDSLTVRRVTQRLLQREGYRVVLAKDGLEGLEKLASERPVVLLTDIEMPRMDGFDLVRKLRSDDRLRTLPVVMITSRIAQKHRDVATELGVDHYLGKPYSEEQLLGLVAHYAAEQAARQAAGELTPAA</sequence>
<keyword evidence="3 8" id="KW-0597">Phosphoprotein</keyword>
<dbReference type="SMART" id="SM01231">
    <property type="entry name" value="H-kinase_dim"/>
    <property type="match status" value="1"/>
</dbReference>
<evidence type="ECO:0000256" key="8">
    <source>
        <dbReference type="PROSITE-ProRule" id="PRU00169"/>
    </source>
</evidence>
<dbReference type="SUPFAM" id="SSF50341">
    <property type="entry name" value="CheW-like"/>
    <property type="match status" value="1"/>
</dbReference>
<feature type="region of interest" description="Disordered" evidence="10">
    <location>
        <begin position="998"/>
        <end position="1028"/>
    </location>
</feature>
<feature type="compositionally biased region" description="Low complexity" evidence="10">
    <location>
        <begin position="1437"/>
        <end position="1448"/>
    </location>
</feature>
<dbReference type="CDD" id="cd17546">
    <property type="entry name" value="REC_hyHK_CKI1_RcsC-like"/>
    <property type="match status" value="1"/>
</dbReference>
<dbReference type="InterPro" id="IPR001789">
    <property type="entry name" value="Sig_transdc_resp-reg_receiver"/>
</dbReference>
<accession>A0ABY4S8M8</accession>
<feature type="compositionally biased region" description="Pro residues" evidence="10">
    <location>
        <begin position="608"/>
        <end position="626"/>
    </location>
</feature>
<dbReference type="CDD" id="cd00088">
    <property type="entry name" value="HPT"/>
    <property type="match status" value="2"/>
</dbReference>
<evidence type="ECO:0000259" key="11">
    <source>
        <dbReference type="PROSITE" id="PS50109"/>
    </source>
</evidence>
<dbReference type="Pfam" id="PF02518">
    <property type="entry name" value="HATPase_c"/>
    <property type="match status" value="1"/>
</dbReference>